<evidence type="ECO:0000313" key="1">
    <source>
        <dbReference type="Ensembl" id="ENSCSAVP00000011355.1"/>
    </source>
</evidence>
<protein>
    <submittedName>
        <fullName evidence="1">Uncharacterized protein</fullName>
    </submittedName>
</protein>
<accession>H2Z193</accession>
<dbReference type="HOGENOM" id="CLU_1015487_0_0_1"/>
<dbReference type="InterPro" id="IPR011989">
    <property type="entry name" value="ARM-like"/>
</dbReference>
<dbReference type="eggNOG" id="ENOG502QRXV">
    <property type="taxonomic scope" value="Eukaryota"/>
</dbReference>
<dbReference type="SUPFAM" id="SSF48371">
    <property type="entry name" value="ARM repeat"/>
    <property type="match status" value="1"/>
</dbReference>
<reference evidence="1" key="3">
    <citation type="submission" date="2025-09" db="UniProtKB">
        <authorList>
            <consortium name="Ensembl"/>
        </authorList>
    </citation>
    <scope>IDENTIFICATION</scope>
</reference>
<dbReference type="InParanoid" id="H2Z193"/>
<evidence type="ECO:0000313" key="2">
    <source>
        <dbReference type="Proteomes" id="UP000007875"/>
    </source>
</evidence>
<dbReference type="InterPro" id="IPR016024">
    <property type="entry name" value="ARM-type_fold"/>
</dbReference>
<organism evidence="1 2">
    <name type="scientific">Ciona savignyi</name>
    <name type="common">Pacific transparent sea squirt</name>
    <dbReference type="NCBI Taxonomy" id="51511"/>
    <lineage>
        <taxon>Eukaryota</taxon>
        <taxon>Metazoa</taxon>
        <taxon>Chordata</taxon>
        <taxon>Tunicata</taxon>
        <taxon>Ascidiacea</taxon>
        <taxon>Phlebobranchia</taxon>
        <taxon>Cionidae</taxon>
        <taxon>Ciona</taxon>
    </lineage>
</organism>
<reference evidence="2" key="1">
    <citation type="submission" date="2003-08" db="EMBL/GenBank/DDBJ databases">
        <authorList>
            <person name="Birren B."/>
            <person name="Nusbaum C."/>
            <person name="Abebe A."/>
            <person name="Abouelleil A."/>
            <person name="Adekoya E."/>
            <person name="Ait-zahra M."/>
            <person name="Allen N."/>
            <person name="Allen T."/>
            <person name="An P."/>
            <person name="Anderson M."/>
            <person name="Anderson S."/>
            <person name="Arachchi H."/>
            <person name="Armbruster J."/>
            <person name="Bachantsang P."/>
            <person name="Baldwin J."/>
            <person name="Barry A."/>
            <person name="Bayul T."/>
            <person name="Blitshsteyn B."/>
            <person name="Bloom T."/>
            <person name="Blye J."/>
            <person name="Boguslavskiy L."/>
            <person name="Borowsky M."/>
            <person name="Boukhgalter B."/>
            <person name="Brunache A."/>
            <person name="Butler J."/>
            <person name="Calixte N."/>
            <person name="Calvo S."/>
            <person name="Camarata J."/>
            <person name="Campo K."/>
            <person name="Chang J."/>
            <person name="Cheshatsang Y."/>
            <person name="Citroen M."/>
            <person name="Collymore A."/>
            <person name="Considine T."/>
            <person name="Cook A."/>
            <person name="Cooke P."/>
            <person name="Corum B."/>
            <person name="Cuomo C."/>
            <person name="David R."/>
            <person name="Dawoe T."/>
            <person name="Degray S."/>
            <person name="Dodge S."/>
            <person name="Dooley K."/>
            <person name="Dorje P."/>
            <person name="Dorjee K."/>
            <person name="Dorris L."/>
            <person name="Duffey N."/>
            <person name="Dupes A."/>
            <person name="Elkins T."/>
            <person name="Engels R."/>
            <person name="Erickson J."/>
            <person name="Farina A."/>
            <person name="Faro S."/>
            <person name="Ferreira P."/>
            <person name="Fischer H."/>
            <person name="Fitzgerald M."/>
            <person name="Foley K."/>
            <person name="Gage D."/>
            <person name="Galagan J."/>
            <person name="Gearin G."/>
            <person name="Gnerre S."/>
            <person name="Gnirke A."/>
            <person name="Goyette A."/>
            <person name="Graham J."/>
            <person name="Grandbois E."/>
            <person name="Gyaltsen K."/>
            <person name="Hafez N."/>
            <person name="Hagopian D."/>
            <person name="Hagos B."/>
            <person name="Hall J."/>
            <person name="Hatcher B."/>
            <person name="Heller A."/>
            <person name="Higgins H."/>
            <person name="Honan T."/>
            <person name="Horn A."/>
            <person name="Houde N."/>
            <person name="Hughes L."/>
            <person name="Hulme W."/>
            <person name="Husby E."/>
            <person name="Iliev I."/>
            <person name="Jaffe D."/>
            <person name="Jones C."/>
            <person name="Kamal M."/>
            <person name="Kamat A."/>
            <person name="Kamvysselis M."/>
            <person name="Karlsson E."/>
            <person name="Kells C."/>
            <person name="Kieu A."/>
            <person name="Kisner P."/>
            <person name="Kodira C."/>
            <person name="Kulbokas E."/>
            <person name="Labutti K."/>
            <person name="Lama D."/>
            <person name="Landers T."/>
            <person name="Leger J."/>
            <person name="Levine S."/>
            <person name="Lewis D."/>
            <person name="Lewis T."/>
            <person name="Lindblad-toh K."/>
            <person name="Liu X."/>
            <person name="Lokyitsang T."/>
            <person name="Lokyitsang Y."/>
            <person name="Lucien O."/>
            <person name="Lui A."/>
            <person name="Ma L.J."/>
            <person name="Mabbitt R."/>
            <person name="Macdonald J."/>
            <person name="Maclean C."/>
            <person name="Major J."/>
            <person name="Manning J."/>
            <person name="Marabella R."/>
            <person name="Maru K."/>
            <person name="Matthews C."/>
            <person name="Mauceli E."/>
            <person name="Mccarthy M."/>
            <person name="Mcdonough S."/>
            <person name="Mcghee T."/>
            <person name="Meldrim J."/>
            <person name="Meneus L."/>
            <person name="Mesirov J."/>
            <person name="Mihalev A."/>
            <person name="Mihova T."/>
            <person name="Mikkelsen T."/>
            <person name="Mlenga V."/>
            <person name="Moru K."/>
            <person name="Mozes J."/>
            <person name="Mulrain L."/>
            <person name="Munson G."/>
            <person name="Naylor J."/>
            <person name="Newes C."/>
            <person name="Nguyen C."/>
            <person name="Nguyen N."/>
            <person name="Nguyen T."/>
            <person name="Nicol R."/>
            <person name="Nielsen C."/>
            <person name="Nizzari M."/>
            <person name="Norbu C."/>
            <person name="Norbu N."/>
            <person name="O'donnell P."/>
            <person name="Okoawo O."/>
            <person name="O'leary S."/>
            <person name="Omotosho B."/>
            <person name="O'neill K."/>
            <person name="Osman S."/>
            <person name="Parker S."/>
            <person name="Perrin D."/>
            <person name="Phunkhang P."/>
            <person name="Piqani B."/>
            <person name="Purcell S."/>
            <person name="Rachupka T."/>
            <person name="Ramasamy U."/>
            <person name="Rameau R."/>
            <person name="Ray V."/>
            <person name="Raymond C."/>
            <person name="Retta R."/>
            <person name="Richardson S."/>
            <person name="Rise C."/>
            <person name="Rodriguez J."/>
            <person name="Rogers J."/>
            <person name="Rogov P."/>
            <person name="Rutman M."/>
            <person name="Schupbach R."/>
            <person name="Seaman C."/>
            <person name="Settipalli S."/>
            <person name="Sharpe T."/>
            <person name="Sheridan J."/>
            <person name="Sherpa N."/>
            <person name="Shi J."/>
            <person name="Smirnov S."/>
            <person name="Smith C."/>
            <person name="Sougnez C."/>
            <person name="Spencer B."/>
            <person name="Stalker J."/>
            <person name="Stange-thomann N."/>
            <person name="Stavropoulos S."/>
            <person name="Stetson K."/>
            <person name="Stone C."/>
            <person name="Stone S."/>
            <person name="Stubbs M."/>
            <person name="Talamas J."/>
            <person name="Tchuinga P."/>
            <person name="Tenzing P."/>
            <person name="Tesfaye S."/>
            <person name="Theodore J."/>
            <person name="Thoulutsang Y."/>
            <person name="Topham K."/>
            <person name="Towey S."/>
            <person name="Tsamla T."/>
            <person name="Tsomo N."/>
            <person name="Vallee D."/>
            <person name="Vassiliev H."/>
            <person name="Venkataraman V."/>
            <person name="Vinson J."/>
            <person name="Vo A."/>
            <person name="Wade C."/>
            <person name="Wang S."/>
            <person name="Wangchuk T."/>
            <person name="Wangdi T."/>
            <person name="Whittaker C."/>
            <person name="Wilkinson J."/>
            <person name="Wu Y."/>
            <person name="Wyman D."/>
            <person name="Yadav S."/>
            <person name="Yang S."/>
            <person name="Yang X."/>
            <person name="Yeager S."/>
            <person name="Yee E."/>
            <person name="Young G."/>
            <person name="Zainoun J."/>
            <person name="Zembeck L."/>
            <person name="Zimmer A."/>
            <person name="Zody M."/>
            <person name="Lander E."/>
        </authorList>
    </citation>
    <scope>NUCLEOTIDE SEQUENCE [LARGE SCALE GENOMIC DNA]</scope>
</reference>
<sequence>MRTLTALLHTKNPRTVREAITAILYVVSDSDENKLAVVADHGLEDLAFSCKYADHRNRKMLSTIFLELAYYSETRSPLLTRSTPAAAIVALLIRSSSTNDDFIDENLQTTMLALQTLELLAIDTPSLITGQENLLEYLLALPSRINDKKVQLLAAQLLVNWTHSLENCERLCYTPGLTDNLLYFAHSNDPNLIKVIATLSLRLTEPIGLRSKLNDDDFQEFLGYLQNASNDRQTWNLAAQALDNLQNKPDSGFIQKKPVRSVSITSSDSEPMRQ</sequence>
<proteinExistence type="predicted"/>
<name>H2Z193_CIOSA</name>
<reference evidence="1" key="2">
    <citation type="submission" date="2025-08" db="UniProtKB">
        <authorList>
            <consortium name="Ensembl"/>
        </authorList>
    </citation>
    <scope>IDENTIFICATION</scope>
</reference>
<dbReference type="Gene3D" id="1.25.10.10">
    <property type="entry name" value="Leucine-rich Repeat Variant"/>
    <property type="match status" value="1"/>
</dbReference>
<dbReference type="AlphaFoldDB" id="H2Z193"/>
<dbReference type="Ensembl" id="ENSCSAVT00000011488.1">
    <property type="protein sequence ID" value="ENSCSAVP00000011355.1"/>
    <property type="gene ID" value="ENSCSAVG00000006647.1"/>
</dbReference>
<dbReference type="STRING" id="51511.ENSCSAVP00000011355"/>
<keyword evidence="2" id="KW-1185">Reference proteome</keyword>
<dbReference type="Proteomes" id="UP000007875">
    <property type="component" value="Unassembled WGS sequence"/>
</dbReference>